<keyword evidence="1" id="KW-0812">Transmembrane</keyword>
<sequence>MVDLRKVEDARPTADGGRPFPSGFVPAARLFAGVAVLLAATGCGLAWWRWYAPLPRWDLLLTGYGAVLCGLLRTAALAAADRWPGHRPGGAPPRDARPGARRAGRAAATALRIAGWMLVYFAAGVVLLFPFHGGQLPDRQARLYYAGAAFGEGTVVVAPGRTEPDRDDDGTVSGYTADLTVRVTTAKGPLELAVADAVTSSEPKAGQRLPVLYAPGRPGLGGVIDVHRDLARVADTWALPAEPVGVDVLCFVTPLMLLLGAALGSSRSGAHMWPLDPRRAARRLAVLTVPLLCATPLLLDWRNLLSLLGLGVAFLWLLVMPFAQSVRD</sequence>
<feature type="transmembrane region" description="Helical" evidence="1">
    <location>
        <begin position="244"/>
        <end position="263"/>
    </location>
</feature>
<proteinExistence type="predicted"/>
<dbReference type="Proteomes" id="UP001422759">
    <property type="component" value="Unassembled WGS sequence"/>
</dbReference>
<name>A0ABP5KQE1_9ACTN</name>
<feature type="transmembrane region" description="Helical" evidence="1">
    <location>
        <begin position="113"/>
        <end position="131"/>
    </location>
</feature>
<evidence type="ECO:0000256" key="1">
    <source>
        <dbReference type="SAM" id="Phobius"/>
    </source>
</evidence>
<keyword evidence="1" id="KW-0472">Membrane</keyword>
<feature type="transmembrane region" description="Helical" evidence="1">
    <location>
        <begin position="27"/>
        <end position="47"/>
    </location>
</feature>
<keyword evidence="1" id="KW-1133">Transmembrane helix</keyword>
<evidence type="ECO:0000313" key="2">
    <source>
        <dbReference type="EMBL" id="GAA2135923.1"/>
    </source>
</evidence>
<accession>A0ABP5KQE1</accession>
<keyword evidence="3" id="KW-1185">Reference proteome</keyword>
<gene>
    <name evidence="2" type="ORF">GCM10009760_15020</name>
</gene>
<reference evidence="3" key="1">
    <citation type="journal article" date="2019" name="Int. J. Syst. Evol. Microbiol.">
        <title>The Global Catalogue of Microorganisms (GCM) 10K type strain sequencing project: providing services to taxonomists for standard genome sequencing and annotation.</title>
        <authorList>
            <consortium name="The Broad Institute Genomics Platform"/>
            <consortium name="The Broad Institute Genome Sequencing Center for Infectious Disease"/>
            <person name="Wu L."/>
            <person name="Ma J."/>
        </authorList>
    </citation>
    <scope>NUCLEOTIDE SEQUENCE [LARGE SCALE GENOMIC DNA]</scope>
    <source>
        <strain evidence="3">JCM 14560</strain>
    </source>
</reference>
<feature type="transmembrane region" description="Helical" evidence="1">
    <location>
        <begin position="305"/>
        <end position="323"/>
    </location>
</feature>
<feature type="transmembrane region" description="Helical" evidence="1">
    <location>
        <begin position="284"/>
        <end position="299"/>
    </location>
</feature>
<protein>
    <submittedName>
        <fullName evidence="2">Uncharacterized protein</fullName>
    </submittedName>
</protein>
<comment type="caution">
    <text evidence="2">The sequence shown here is derived from an EMBL/GenBank/DDBJ whole genome shotgun (WGS) entry which is preliminary data.</text>
</comment>
<dbReference type="EMBL" id="BAAANT010000006">
    <property type="protein sequence ID" value="GAA2135923.1"/>
    <property type="molecule type" value="Genomic_DNA"/>
</dbReference>
<organism evidence="2 3">
    <name type="scientific">Kitasatospora kazusensis</name>
    <dbReference type="NCBI Taxonomy" id="407974"/>
    <lineage>
        <taxon>Bacteria</taxon>
        <taxon>Bacillati</taxon>
        <taxon>Actinomycetota</taxon>
        <taxon>Actinomycetes</taxon>
        <taxon>Kitasatosporales</taxon>
        <taxon>Streptomycetaceae</taxon>
        <taxon>Kitasatospora</taxon>
    </lineage>
</organism>
<feature type="transmembrane region" description="Helical" evidence="1">
    <location>
        <begin position="59"/>
        <end position="80"/>
    </location>
</feature>
<evidence type="ECO:0000313" key="3">
    <source>
        <dbReference type="Proteomes" id="UP001422759"/>
    </source>
</evidence>